<dbReference type="Pfam" id="PF02954">
    <property type="entry name" value="HTH_8"/>
    <property type="match status" value="1"/>
</dbReference>
<dbReference type="GO" id="GO:0005524">
    <property type="term" value="F:ATP binding"/>
    <property type="evidence" value="ECO:0007669"/>
    <property type="project" value="UniProtKB-KW"/>
</dbReference>
<dbReference type="PROSITE" id="PS50045">
    <property type="entry name" value="SIGMA54_INTERACT_4"/>
    <property type="match status" value="1"/>
</dbReference>
<dbReference type="Gene3D" id="3.40.50.2300">
    <property type="match status" value="1"/>
</dbReference>
<proteinExistence type="predicted"/>
<dbReference type="SUPFAM" id="SSF46689">
    <property type="entry name" value="Homeodomain-like"/>
    <property type="match status" value="1"/>
</dbReference>
<dbReference type="InterPro" id="IPR003593">
    <property type="entry name" value="AAA+_ATPase"/>
</dbReference>
<accession>A0A1F5YFC9</accession>
<evidence type="ECO:0000256" key="5">
    <source>
        <dbReference type="ARBA" id="ARBA00023125"/>
    </source>
</evidence>
<dbReference type="AlphaFoldDB" id="A0A1F5YFC9"/>
<dbReference type="FunFam" id="3.40.50.300:FF:000006">
    <property type="entry name" value="DNA-binding transcriptional regulator NtrC"/>
    <property type="match status" value="1"/>
</dbReference>
<reference evidence="10 11" key="1">
    <citation type="journal article" date="2016" name="Nat. Commun.">
        <title>Thousands of microbial genomes shed light on interconnected biogeochemical processes in an aquifer system.</title>
        <authorList>
            <person name="Anantharaman K."/>
            <person name="Brown C.T."/>
            <person name="Hug L.A."/>
            <person name="Sharon I."/>
            <person name="Castelle C.J."/>
            <person name="Probst A.J."/>
            <person name="Thomas B.C."/>
            <person name="Singh A."/>
            <person name="Wilkins M.J."/>
            <person name="Karaoz U."/>
            <person name="Brodie E.L."/>
            <person name="Williams K.H."/>
            <person name="Hubbard S.S."/>
            <person name="Banfield J.F."/>
        </authorList>
    </citation>
    <scope>NUCLEOTIDE SEQUENCE [LARGE SCALE GENOMIC DNA]</scope>
</reference>
<dbReference type="PROSITE" id="PS00676">
    <property type="entry name" value="SIGMA54_INTERACT_2"/>
    <property type="match status" value="1"/>
</dbReference>
<feature type="domain" description="Response regulatory" evidence="9">
    <location>
        <begin position="5"/>
        <end position="119"/>
    </location>
</feature>
<dbReference type="FunFam" id="3.40.50.2300:FF:000018">
    <property type="entry name" value="DNA-binding transcriptional regulator NtrC"/>
    <property type="match status" value="1"/>
</dbReference>
<dbReference type="SMART" id="SM00382">
    <property type="entry name" value="AAA"/>
    <property type="match status" value="1"/>
</dbReference>
<dbReference type="Gene3D" id="1.10.8.60">
    <property type="match status" value="1"/>
</dbReference>
<evidence type="ECO:0000256" key="2">
    <source>
        <dbReference type="ARBA" id="ARBA00022741"/>
    </source>
</evidence>
<evidence type="ECO:0000313" key="10">
    <source>
        <dbReference type="EMBL" id="OGF98887.1"/>
    </source>
</evidence>
<dbReference type="Pfam" id="PF25601">
    <property type="entry name" value="AAA_lid_14"/>
    <property type="match status" value="1"/>
</dbReference>
<evidence type="ECO:0000313" key="11">
    <source>
        <dbReference type="Proteomes" id="UP000176992"/>
    </source>
</evidence>
<gene>
    <name evidence="10" type="ORF">A2Z86_06670</name>
</gene>
<keyword evidence="5" id="KW-0238">DNA-binding</keyword>
<dbReference type="PROSITE" id="PS50110">
    <property type="entry name" value="RESPONSE_REGULATORY"/>
    <property type="match status" value="1"/>
</dbReference>
<dbReference type="InterPro" id="IPR025943">
    <property type="entry name" value="Sigma_54_int_dom_ATP-bd_2"/>
</dbReference>
<dbReference type="Pfam" id="PF00072">
    <property type="entry name" value="Response_reg"/>
    <property type="match status" value="1"/>
</dbReference>
<keyword evidence="4" id="KW-0805">Transcription regulation</keyword>
<keyword evidence="1 7" id="KW-0597">Phosphoprotein</keyword>
<dbReference type="InterPro" id="IPR009057">
    <property type="entry name" value="Homeodomain-like_sf"/>
</dbReference>
<evidence type="ECO:0000256" key="6">
    <source>
        <dbReference type="ARBA" id="ARBA00023163"/>
    </source>
</evidence>
<dbReference type="Gene3D" id="3.40.50.300">
    <property type="entry name" value="P-loop containing nucleotide triphosphate hydrolases"/>
    <property type="match status" value="1"/>
</dbReference>
<evidence type="ECO:0000256" key="7">
    <source>
        <dbReference type="PROSITE-ProRule" id="PRU00169"/>
    </source>
</evidence>
<dbReference type="PROSITE" id="PS00675">
    <property type="entry name" value="SIGMA54_INTERACT_1"/>
    <property type="match status" value="1"/>
</dbReference>
<dbReference type="InterPro" id="IPR001789">
    <property type="entry name" value="Sig_transdc_resp-reg_receiver"/>
</dbReference>
<feature type="modified residue" description="4-aspartylphosphate" evidence="7">
    <location>
        <position position="54"/>
    </location>
</feature>
<sequence length="451" mass="50275">MDAGRILVVEDEQNQRRTLAGFLEKRGFQVEQAESGERALALTGKKSFDLVLTDQRMQQLSGLDLLKRIKEANPETEVIVLTAYGDVRSAVQATKSGAYDYLTKPVDLEALELAIRRALERRQLVTENRLLRERLQQRQRFESLVSTSGAMETVLSLAQRVSQVDTPVLITGESGTGKEMVARAIHQASPRRDKPFVAINCAALNRNLIESELFGHEKGAFTGAVRQRQGKLETADGGTLFLDELGEISPEIQVKLLRFLQDHTFERVGSDSLLKADVRLLAATNRDLEQAIAEGLFREDFYYRINVVNIHIPPLRTRKEDIRLLVDHFLKLYEPNLGKKVFSREALDALMRYDFPGNVRELQNLVERSMVLARSEVITTADLSAGVAAKAAGASAAPAQSGPLPEALEYLERTMILRALEEAGGVQVKAAKKLGITERNLRYKLKKLGLS</sequence>
<protein>
    <submittedName>
        <fullName evidence="10">Two-component system response regulator</fullName>
    </submittedName>
</protein>
<dbReference type="PRINTS" id="PR01590">
    <property type="entry name" value="HTHFIS"/>
</dbReference>
<dbReference type="GO" id="GO:0006355">
    <property type="term" value="P:regulation of DNA-templated transcription"/>
    <property type="evidence" value="ECO:0007669"/>
    <property type="project" value="InterPro"/>
</dbReference>
<dbReference type="InterPro" id="IPR002078">
    <property type="entry name" value="Sigma_54_int"/>
</dbReference>
<feature type="domain" description="Sigma-54 factor interaction" evidence="8">
    <location>
        <begin position="144"/>
        <end position="371"/>
    </location>
</feature>
<keyword evidence="3" id="KW-0067">ATP-binding</keyword>
<dbReference type="InterPro" id="IPR058031">
    <property type="entry name" value="AAA_lid_NorR"/>
</dbReference>
<dbReference type="InterPro" id="IPR025662">
    <property type="entry name" value="Sigma_54_int_dom_ATP-bd_1"/>
</dbReference>
<dbReference type="Pfam" id="PF00158">
    <property type="entry name" value="Sigma54_activat"/>
    <property type="match status" value="1"/>
</dbReference>
<comment type="caution">
    <text evidence="10">The sequence shown here is derived from an EMBL/GenBank/DDBJ whole genome shotgun (WGS) entry which is preliminary data.</text>
</comment>
<evidence type="ECO:0000256" key="1">
    <source>
        <dbReference type="ARBA" id="ARBA00022553"/>
    </source>
</evidence>
<name>A0A1F5YFC9_9BACT</name>
<dbReference type="SMART" id="SM00448">
    <property type="entry name" value="REC"/>
    <property type="match status" value="1"/>
</dbReference>
<dbReference type="Gene3D" id="1.10.10.60">
    <property type="entry name" value="Homeodomain-like"/>
    <property type="match status" value="1"/>
</dbReference>
<evidence type="ECO:0000259" key="9">
    <source>
        <dbReference type="PROSITE" id="PS50110"/>
    </source>
</evidence>
<dbReference type="SUPFAM" id="SSF52540">
    <property type="entry name" value="P-loop containing nucleoside triphosphate hydrolases"/>
    <property type="match status" value="1"/>
</dbReference>
<dbReference type="EMBL" id="MFIV01000057">
    <property type="protein sequence ID" value="OGF98887.1"/>
    <property type="molecule type" value="Genomic_DNA"/>
</dbReference>
<dbReference type="SUPFAM" id="SSF52172">
    <property type="entry name" value="CheY-like"/>
    <property type="match status" value="1"/>
</dbReference>
<dbReference type="GO" id="GO:0000160">
    <property type="term" value="P:phosphorelay signal transduction system"/>
    <property type="evidence" value="ECO:0007669"/>
    <property type="project" value="InterPro"/>
</dbReference>
<dbReference type="InterPro" id="IPR002197">
    <property type="entry name" value="HTH_Fis"/>
</dbReference>
<evidence type="ECO:0000256" key="3">
    <source>
        <dbReference type="ARBA" id="ARBA00022840"/>
    </source>
</evidence>
<dbReference type="InterPro" id="IPR025944">
    <property type="entry name" value="Sigma_54_int_dom_CS"/>
</dbReference>
<keyword evidence="6" id="KW-0804">Transcription</keyword>
<dbReference type="InterPro" id="IPR027417">
    <property type="entry name" value="P-loop_NTPase"/>
</dbReference>
<evidence type="ECO:0000259" key="8">
    <source>
        <dbReference type="PROSITE" id="PS50045"/>
    </source>
</evidence>
<keyword evidence="2" id="KW-0547">Nucleotide-binding</keyword>
<organism evidence="10 11">
    <name type="scientific">Candidatus Glassbacteria bacterium GWA2_58_10</name>
    <dbReference type="NCBI Taxonomy" id="1817865"/>
    <lineage>
        <taxon>Bacteria</taxon>
        <taxon>Candidatus Glassiibacteriota</taxon>
    </lineage>
</organism>
<dbReference type="PROSITE" id="PS00688">
    <property type="entry name" value="SIGMA54_INTERACT_3"/>
    <property type="match status" value="1"/>
</dbReference>
<dbReference type="Proteomes" id="UP000176992">
    <property type="component" value="Unassembled WGS sequence"/>
</dbReference>
<dbReference type="InterPro" id="IPR011006">
    <property type="entry name" value="CheY-like_superfamily"/>
</dbReference>
<dbReference type="CDD" id="cd00009">
    <property type="entry name" value="AAA"/>
    <property type="match status" value="1"/>
</dbReference>
<evidence type="ECO:0000256" key="4">
    <source>
        <dbReference type="ARBA" id="ARBA00023015"/>
    </source>
</evidence>
<dbReference type="GO" id="GO:0043565">
    <property type="term" value="F:sequence-specific DNA binding"/>
    <property type="evidence" value="ECO:0007669"/>
    <property type="project" value="InterPro"/>
</dbReference>
<dbReference type="PANTHER" id="PTHR32071">
    <property type="entry name" value="TRANSCRIPTIONAL REGULATORY PROTEIN"/>
    <property type="match status" value="1"/>
</dbReference>